<gene>
    <name evidence="1" type="primary">E52.5</name>
</gene>
<dbReference type="SUPFAM" id="SSF48726">
    <property type="entry name" value="Immunoglobulin"/>
    <property type="match status" value="1"/>
</dbReference>
<sequence>MILILLRGGLYYILLYTYIVRCTHCVVERVGMHGKATIILYQKPSYTRFLWLHYNETITGGNASTSWSCNSTKYVITLRGQCCDLTIMDVQAADLGNYTLHVWFSDSETTKETVVLVWDLSSTATAFATKGTITPILIESHKANQELHNTGHQCTLFFGIVFVYTVLFNNLT</sequence>
<protein>
    <submittedName>
        <fullName evidence="1">Glycoprotein vIgFam2.3</fullName>
    </submittedName>
</protein>
<evidence type="ECO:0000313" key="1">
    <source>
        <dbReference type="EMBL" id="APG41563.1"/>
    </source>
</evidence>
<proteinExistence type="predicted"/>
<dbReference type="InterPro" id="IPR036179">
    <property type="entry name" value="Ig-like_dom_sf"/>
</dbReference>
<reference evidence="1" key="1">
    <citation type="journal article" date="2014" name="J. Virol.">
        <title>Elephant endotheliotropic herpesviruses EEHV1A, EEHV1B, and EEHV2 from cases of hemorrhagic disease are highly diverged from other mammalian herpesviruses and may form a new subfamily.</title>
        <authorList>
            <person name="Richman LK"/>
            <person name="Zong JC"/>
            <person name="Latimer EM"/>
            <person name="Lock J"/>
            <person name="Fleischer RC"/>
            <person name="Heaggans SY"/>
            <person name="Hayward GS."/>
        </authorList>
    </citation>
    <scope>NUCLEOTIDE SEQUENCE</scope>
    <source>
        <strain evidence="1">Daizy/NAP72</strain>
    </source>
</reference>
<name>A0A1L3HP01_ELHV1</name>
<accession>A0A1L3HP01</accession>
<dbReference type="EMBL" id="KX759153">
    <property type="protein sequence ID" value="APG41563.1"/>
    <property type="molecule type" value="Genomic_DNA"/>
</dbReference>
<reference evidence="1" key="2">
    <citation type="submission" date="2016-08" db="EMBL/GenBank/DDBJ databases">
        <title>Extraordinary levels of hypervariability and flexibility within a 10-kb multigene immunoglobulin and G-protein coupled receptor family-encoding segment of the genomes from 35 strains of elephant endotheliotropic herpesvirus 1 (EEHV1).</title>
        <authorList>
            <person name="Zong J.-C."/>
            <person name="Long S.Y."/>
            <person name="Heaggans S.Y."/>
            <person name="Latimer E.M."/>
            <person name="Zachariah A."/>
            <person name="Hayward G.S."/>
        </authorList>
    </citation>
    <scope>NUCLEOTIDE SEQUENCE</scope>
    <source>
        <strain evidence="1">Daizy/NAP72</strain>
    </source>
</reference>
<dbReference type="InterPro" id="IPR013783">
    <property type="entry name" value="Ig-like_fold"/>
</dbReference>
<dbReference type="Gene3D" id="2.60.40.10">
    <property type="entry name" value="Immunoglobulins"/>
    <property type="match status" value="1"/>
</dbReference>
<organism evidence="1">
    <name type="scientific">Elephant endotheliotropic herpesvirus 1A</name>
    <dbReference type="NCBI Taxonomy" id="759753"/>
    <lineage>
        <taxon>Viruses</taxon>
        <taxon>Duplodnaviria</taxon>
        <taxon>Heunggongvirae</taxon>
        <taxon>Peploviricota</taxon>
        <taxon>Herviviricetes</taxon>
        <taxon>Herpesvirales</taxon>
        <taxon>Orthoherpesviridae</taxon>
        <taxon>Betaherpesvirinae</taxon>
        <taxon>Proboscivirus</taxon>
        <taxon>Proboscivirus elephantidbeta1</taxon>
        <taxon>Elephantid herpesvirus 1</taxon>
    </lineage>
</organism>